<dbReference type="EMBL" id="JAVDYG010000001">
    <property type="protein sequence ID" value="MDR7362075.1"/>
    <property type="molecule type" value="Genomic_DNA"/>
</dbReference>
<accession>A0ABU2BTX6</accession>
<keyword evidence="4" id="KW-0966">Cell projection</keyword>
<organism evidence="4 5">
    <name type="scientific">Nocardioides marmoribigeumensis</name>
    <dbReference type="NCBI Taxonomy" id="433649"/>
    <lineage>
        <taxon>Bacteria</taxon>
        <taxon>Bacillati</taxon>
        <taxon>Actinomycetota</taxon>
        <taxon>Actinomycetes</taxon>
        <taxon>Propionibacteriales</taxon>
        <taxon>Nocardioidaceae</taxon>
        <taxon>Nocardioides</taxon>
    </lineage>
</organism>
<keyword evidence="5" id="KW-1185">Reference proteome</keyword>
<dbReference type="InterPro" id="IPR005648">
    <property type="entry name" value="FlgD"/>
</dbReference>
<keyword evidence="4" id="KW-0969">Cilium</keyword>
<gene>
    <name evidence="4" type="ORF">J2S63_001628</name>
</gene>
<evidence type="ECO:0000256" key="2">
    <source>
        <dbReference type="ARBA" id="ARBA00022795"/>
    </source>
</evidence>
<sequence>MSVTPVEGTVPTTAPTLGLLTQTAAGSDDKEMFLQLLVAQMRYQDPMNPTDSSEFLSQSAQFNALEKMSQVAEQTQQMVNLQVAFGASSMVGRTVTFGREDGTVGTGSVSSVRFESTGPVLLVAGEDVSLASVQTVAQGSADTVTPPASEPATNGQGPETTAL</sequence>
<proteinExistence type="inferred from homology"/>
<reference evidence="4 5" key="1">
    <citation type="submission" date="2023-07" db="EMBL/GenBank/DDBJ databases">
        <title>Sequencing the genomes of 1000 actinobacteria strains.</title>
        <authorList>
            <person name="Klenk H.-P."/>
        </authorList>
    </citation>
    <scope>NUCLEOTIDE SEQUENCE [LARGE SCALE GENOMIC DNA]</scope>
    <source>
        <strain evidence="4 5">DSM 19426</strain>
    </source>
</reference>
<comment type="similarity">
    <text evidence="1">Belongs to the FlgD family.</text>
</comment>
<evidence type="ECO:0000313" key="4">
    <source>
        <dbReference type="EMBL" id="MDR7362075.1"/>
    </source>
</evidence>
<dbReference type="RefSeq" id="WP_310301049.1">
    <property type="nucleotide sequence ID" value="NZ_BAAAPS010000008.1"/>
</dbReference>
<keyword evidence="4" id="KW-0282">Flagellum</keyword>
<evidence type="ECO:0000256" key="1">
    <source>
        <dbReference type="ARBA" id="ARBA00010577"/>
    </source>
</evidence>
<protein>
    <submittedName>
        <fullName evidence="4">Flagellar basal-body rod modification protein FlgD</fullName>
    </submittedName>
</protein>
<feature type="region of interest" description="Disordered" evidence="3">
    <location>
        <begin position="139"/>
        <end position="163"/>
    </location>
</feature>
<dbReference type="Pfam" id="PF03963">
    <property type="entry name" value="FlgD"/>
    <property type="match status" value="1"/>
</dbReference>
<feature type="compositionally biased region" description="Polar residues" evidence="3">
    <location>
        <begin position="151"/>
        <end position="163"/>
    </location>
</feature>
<evidence type="ECO:0000256" key="3">
    <source>
        <dbReference type="SAM" id="MobiDB-lite"/>
    </source>
</evidence>
<name>A0ABU2BTX6_9ACTN</name>
<comment type="caution">
    <text evidence="4">The sequence shown here is derived from an EMBL/GenBank/DDBJ whole genome shotgun (WGS) entry which is preliminary data.</text>
</comment>
<evidence type="ECO:0000313" key="5">
    <source>
        <dbReference type="Proteomes" id="UP001183648"/>
    </source>
</evidence>
<dbReference type="Proteomes" id="UP001183648">
    <property type="component" value="Unassembled WGS sequence"/>
</dbReference>
<keyword evidence="2" id="KW-1005">Bacterial flagellum biogenesis</keyword>